<feature type="signal peptide" evidence="2">
    <location>
        <begin position="1"/>
        <end position="22"/>
    </location>
</feature>
<feature type="region of interest" description="Disordered" evidence="1">
    <location>
        <begin position="26"/>
        <end position="63"/>
    </location>
</feature>
<reference evidence="3" key="1">
    <citation type="submission" date="2023-05" db="EMBL/GenBank/DDBJ databases">
        <title>Nepenthes gracilis genome sequencing.</title>
        <authorList>
            <person name="Fukushima K."/>
        </authorList>
    </citation>
    <scope>NUCLEOTIDE SEQUENCE</scope>
    <source>
        <strain evidence="3">SING2019-196</strain>
    </source>
</reference>
<dbReference type="AlphaFoldDB" id="A0AAD3T038"/>
<organism evidence="3 4">
    <name type="scientific">Nepenthes gracilis</name>
    <name type="common">Slender pitcher plant</name>
    <dbReference type="NCBI Taxonomy" id="150966"/>
    <lineage>
        <taxon>Eukaryota</taxon>
        <taxon>Viridiplantae</taxon>
        <taxon>Streptophyta</taxon>
        <taxon>Embryophyta</taxon>
        <taxon>Tracheophyta</taxon>
        <taxon>Spermatophyta</taxon>
        <taxon>Magnoliopsida</taxon>
        <taxon>eudicotyledons</taxon>
        <taxon>Gunneridae</taxon>
        <taxon>Pentapetalae</taxon>
        <taxon>Caryophyllales</taxon>
        <taxon>Nepenthaceae</taxon>
        <taxon>Nepenthes</taxon>
    </lineage>
</organism>
<evidence type="ECO:0008006" key="5">
    <source>
        <dbReference type="Google" id="ProtNLM"/>
    </source>
</evidence>
<keyword evidence="2" id="KW-0732">Signal</keyword>
<name>A0AAD3T038_NEPGR</name>
<dbReference type="EMBL" id="BSYO01000021">
    <property type="protein sequence ID" value="GMH20244.1"/>
    <property type="molecule type" value="Genomic_DNA"/>
</dbReference>
<evidence type="ECO:0000256" key="1">
    <source>
        <dbReference type="SAM" id="MobiDB-lite"/>
    </source>
</evidence>
<gene>
    <name evidence="3" type="ORF">Nepgr_022085</name>
</gene>
<evidence type="ECO:0000256" key="2">
    <source>
        <dbReference type="SAM" id="SignalP"/>
    </source>
</evidence>
<proteinExistence type="predicted"/>
<feature type="compositionally biased region" description="Low complexity" evidence="1">
    <location>
        <begin position="26"/>
        <end position="41"/>
    </location>
</feature>
<sequence length="89" mass="9449">MNDGPRASFLFLICSLASLRLALESGYSSASPNTASSATGGRQSPRADYQESSDCQRNHHHNLPISTSADVSLAWHPLSNIPESGCSCL</sequence>
<keyword evidence="4" id="KW-1185">Reference proteome</keyword>
<feature type="chain" id="PRO_5042174625" description="Secreted protein" evidence="2">
    <location>
        <begin position="23"/>
        <end position="89"/>
    </location>
</feature>
<evidence type="ECO:0000313" key="3">
    <source>
        <dbReference type="EMBL" id="GMH20244.1"/>
    </source>
</evidence>
<protein>
    <recommendedName>
        <fullName evidence="5">Secreted protein</fullName>
    </recommendedName>
</protein>
<dbReference type="Proteomes" id="UP001279734">
    <property type="component" value="Unassembled WGS sequence"/>
</dbReference>
<accession>A0AAD3T038</accession>
<comment type="caution">
    <text evidence="3">The sequence shown here is derived from an EMBL/GenBank/DDBJ whole genome shotgun (WGS) entry which is preliminary data.</text>
</comment>
<evidence type="ECO:0000313" key="4">
    <source>
        <dbReference type="Proteomes" id="UP001279734"/>
    </source>
</evidence>